<feature type="signal peptide" evidence="1">
    <location>
        <begin position="1"/>
        <end position="22"/>
    </location>
</feature>
<evidence type="ECO:0000256" key="1">
    <source>
        <dbReference type="SAM" id="SignalP"/>
    </source>
</evidence>
<dbReference type="Gene3D" id="2.80.10.50">
    <property type="match status" value="5"/>
</dbReference>
<protein>
    <submittedName>
        <fullName evidence="2">T9SS type A sorting domain-containing protein</fullName>
    </submittedName>
</protein>
<keyword evidence="1" id="KW-0732">Signal</keyword>
<dbReference type="Pfam" id="PF17164">
    <property type="entry name" value="DUF5122"/>
    <property type="match status" value="9"/>
</dbReference>
<comment type="caution">
    <text evidence="2">The sequence shown here is derived from an EMBL/GenBank/DDBJ whole genome shotgun (WGS) entry which is preliminary data.</text>
</comment>
<proteinExistence type="predicted"/>
<dbReference type="InterPro" id="IPR011047">
    <property type="entry name" value="Quinoprotein_ADH-like_sf"/>
</dbReference>
<sequence>MKTYSVTLLLATCLLSGHAVLAQGPTIDPTFHSGEIFQPGTVVQAERLADGSTLMLGPFKRIAHRSTSALARLLPGGIQPDSLFQNNVMGLQGPVDRFVLLSNGKILLLDDIYYGSSSSSASITVGGVTRQALLQLNADGTPDAAFDAQLNPAATLMQALPQPDGKILLLGFLRPGAGQSGPVLVRLNADGSRDASFQPPAFLNAASTSSYPTFGALQADGRILLTGPFALVGGQPHQGVVRLLPTGALDATFQGQLPADVTAYTLAVQPDGKAVLTCGGGTSASPPLRRLLPDGSADTSFHYSGPLLGFAASSRVPPVAQPDGKILVATTSAFSGTTVYGHVLRFLPTGALDSGFDNAGAATGRTNQQIGYPGSVQLLAGGQVLITAGRAGYSLLRYAPLATSLPVGMALLQANGSRDASFAPLVQDLGSVFDLALQPDGKLLVGGSFSEINGAAVRNVARLEANGLVDASFGAAADDAVYALALQTDGKVLLGGDFDYLNSASQPALGRVLSTGARDANFSPPIPARTLAASSSVQYLALRTTGEIIAAGTFRIQQAGSSAYRVMAQFLAADGQADGSFQTATPAPNFVQGLLLQPGGKLVVVGSLPSGSNASIPVWRLLPTGALDPSFTTRSSVTGDAGLAVAQDGTGRLYVTGTFDNLGAPGNHYMARLLADGQPDPSFQVTLPGLVPLANTIAIQPNGRVLLGGELSSTASANPNPEGTLRLLPTGAPDNSYNPAAGPVGADVRTGYVRRLLIQPNGAILAAGGFPQVGSLPFNGLVRLLDANMLAVNPGRVAPATAAWPVPAHEVLHLALDAASRPRQVELLDALGRVVLSQAVAAPELSLPTAGLAPGVYLLRVRYDVGGAVGRRVVLE</sequence>
<gene>
    <name evidence="2" type="ORF">Q5H92_23945</name>
</gene>
<dbReference type="NCBIfam" id="TIGR02608">
    <property type="entry name" value="delta_60_rpt"/>
    <property type="match status" value="9"/>
</dbReference>
<reference evidence="2" key="1">
    <citation type="submission" date="2023-07" db="EMBL/GenBank/DDBJ databases">
        <authorList>
            <person name="Kim M.K."/>
        </authorList>
    </citation>
    <scope>NUCLEOTIDE SEQUENCE</scope>
    <source>
        <strain evidence="2">M29</strain>
    </source>
</reference>
<feature type="chain" id="PRO_5046863840" evidence="1">
    <location>
        <begin position="23"/>
        <end position="876"/>
    </location>
</feature>
<dbReference type="SUPFAM" id="SSF50998">
    <property type="entry name" value="Quinoprotein alcohol dehydrogenase-like"/>
    <property type="match status" value="1"/>
</dbReference>
<evidence type="ECO:0000313" key="3">
    <source>
        <dbReference type="Proteomes" id="UP001167796"/>
    </source>
</evidence>
<evidence type="ECO:0000313" key="2">
    <source>
        <dbReference type="EMBL" id="MDO7849438.1"/>
    </source>
</evidence>
<dbReference type="InterPro" id="IPR026444">
    <property type="entry name" value="Secre_tail"/>
</dbReference>
<dbReference type="EMBL" id="JAUQSX010000017">
    <property type="protein sequence ID" value="MDO7849438.1"/>
    <property type="molecule type" value="Genomic_DNA"/>
</dbReference>
<dbReference type="SUPFAM" id="SSF50952">
    <property type="entry name" value="Soluble quinoprotein glucose dehydrogenase"/>
    <property type="match status" value="1"/>
</dbReference>
<dbReference type="NCBIfam" id="TIGR04183">
    <property type="entry name" value="Por_Secre_tail"/>
    <property type="match status" value="1"/>
</dbReference>
<dbReference type="InterPro" id="IPR013431">
    <property type="entry name" value="Delta_60_rpt"/>
</dbReference>
<organism evidence="2 3">
    <name type="scientific">Hymenobacter mellowenesis</name>
    <dbReference type="NCBI Taxonomy" id="3063995"/>
    <lineage>
        <taxon>Bacteria</taxon>
        <taxon>Pseudomonadati</taxon>
        <taxon>Bacteroidota</taxon>
        <taxon>Cytophagia</taxon>
        <taxon>Cytophagales</taxon>
        <taxon>Hymenobacteraceae</taxon>
        <taxon>Hymenobacter</taxon>
    </lineage>
</organism>
<name>A0ABT9AIP5_9BACT</name>
<dbReference type="InterPro" id="IPR011041">
    <property type="entry name" value="Quinoprot_gluc/sorb_DH_b-prop"/>
</dbReference>
<keyword evidence="3" id="KW-1185">Reference proteome</keyword>
<accession>A0ABT9AIP5</accession>
<dbReference type="RefSeq" id="WP_305014106.1">
    <property type="nucleotide sequence ID" value="NZ_JAUQSX010000017.1"/>
</dbReference>
<dbReference type="Proteomes" id="UP001167796">
    <property type="component" value="Unassembled WGS sequence"/>
</dbReference>